<keyword evidence="6" id="KW-1185">Reference proteome</keyword>
<dbReference type="SUPFAM" id="SSF52402">
    <property type="entry name" value="Adenine nucleotide alpha hydrolases-like"/>
    <property type="match status" value="2"/>
</dbReference>
<evidence type="ECO:0000313" key="6">
    <source>
        <dbReference type="Proteomes" id="UP001164965"/>
    </source>
</evidence>
<evidence type="ECO:0000256" key="3">
    <source>
        <dbReference type="ARBA" id="ARBA00022840"/>
    </source>
</evidence>
<dbReference type="InterPro" id="IPR014729">
    <property type="entry name" value="Rossmann-like_a/b/a_fold"/>
</dbReference>
<dbReference type="PANTHER" id="PTHR46268">
    <property type="entry name" value="STRESS RESPONSE PROTEIN NHAX"/>
    <property type="match status" value="1"/>
</dbReference>
<evidence type="ECO:0000259" key="4">
    <source>
        <dbReference type="Pfam" id="PF00582"/>
    </source>
</evidence>
<evidence type="ECO:0000313" key="5">
    <source>
        <dbReference type="EMBL" id="UZJ26443.1"/>
    </source>
</evidence>
<feature type="domain" description="UspA" evidence="4">
    <location>
        <begin position="153"/>
        <end position="292"/>
    </location>
</feature>
<evidence type="ECO:0000256" key="2">
    <source>
        <dbReference type="ARBA" id="ARBA00022741"/>
    </source>
</evidence>
<sequence length="294" mass="29295">MSTPTAPAPVVVGVDGSPAAGSAVAWAATEARLRDVPLLVVAALPGPGIGELSTVLTDAAVSHRFRTSEVLTAAAAQARALGATDVRAELHPGPPVTALLAHSLDAGLLVVGSRGVGERSGGLAHSVSSSVVGHARCPVVVVHAAVATPEQGPVVVGVDGSPTSDRAVELAFAEAALRGADLVAVHAWTDLDLAAVYALDSSAAVLDPALLQAGHTEVLALALAAPAARHPGVVVREVVVEDRPVRTLLAEAEGAALVVVGSHGRGGFASMLLGSTSRALLQSVDCPLVVVRES</sequence>
<dbReference type="RefSeq" id="WP_265384547.1">
    <property type="nucleotide sequence ID" value="NZ_CP110615.1"/>
</dbReference>
<dbReference type="PRINTS" id="PR01438">
    <property type="entry name" value="UNVRSLSTRESS"/>
</dbReference>
<name>A0ABY6P5J6_9NOCA</name>
<reference evidence="5" key="1">
    <citation type="submission" date="2022-10" db="EMBL/GenBank/DDBJ databases">
        <title>Rhodococcus sp.75.</title>
        <authorList>
            <person name="Sun M."/>
        </authorList>
    </citation>
    <scope>NUCLEOTIDE SEQUENCE</scope>
    <source>
        <strain evidence="5">75</strain>
    </source>
</reference>
<evidence type="ECO:0000256" key="1">
    <source>
        <dbReference type="ARBA" id="ARBA00008791"/>
    </source>
</evidence>
<keyword evidence="3" id="KW-0067">ATP-binding</keyword>
<proteinExistence type="inferred from homology"/>
<dbReference type="Gene3D" id="3.40.50.620">
    <property type="entry name" value="HUPs"/>
    <property type="match status" value="2"/>
</dbReference>
<protein>
    <submittedName>
        <fullName evidence="5">Universal stress protein</fullName>
    </submittedName>
</protein>
<organism evidence="5 6">
    <name type="scientific">Rhodococcus antarcticus</name>
    <dbReference type="NCBI Taxonomy" id="2987751"/>
    <lineage>
        <taxon>Bacteria</taxon>
        <taxon>Bacillati</taxon>
        <taxon>Actinomycetota</taxon>
        <taxon>Actinomycetes</taxon>
        <taxon>Mycobacteriales</taxon>
        <taxon>Nocardiaceae</taxon>
        <taxon>Rhodococcus</taxon>
    </lineage>
</organism>
<feature type="domain" description="UspA" evidence="4">
    <location>
        <begin position="10"/>
        <end position="143"/>
    </location>
</feature>
<gene>
    <name evidence="5" type="ORF">RHODO2019_08630</name>
</gene>
<comment type="similarity">
    <text evidence="1">Belongs to the universal stress protein A family.</text>
</comment>
<accession>A0ABY6P5J6</accession>
<dbReference type="Proteomes" id="UP001164965">
    <property type="component" value="Chromosome"/>
</dbReference>
<keyword evidence="2" id="KW-0547">Nucleotide-binding</keyword>
<dbReference type="Pfam" id="PF00582">
    <property type="entry name" value="Usp"/>
    <property type="match status" value="2"/>
</dbReference>
<dbReference type="InterPro" id="IPR006015">
    <property type="entry name" value="Universal_stress_UspA"/>
</dbReference>
<dbReference type="EMBL" id="CP110615">
    <property type="protein sequence ID" value="UZJ26443.1"/>
    <property type="molecule type" value="Genomic_DNA"/>
</dbReference>
<dbReference type="InterPro" id="IPR006016">
    <property type="entry name" value="UspA"/>
</dbReference>
<dbReference type="PANTHER" id="PTHR46268:SF27">
    <property type="entry name" value="UNIVERSAL STRESS PROTEIN RV2623"/>
    <property type="match status" value="1"/>
</dbReference>